<dbReference type="Gene3D" id="3.40.50.2000">
    <property type="entry name" value="Glycogen Phosphorylase B"/>
    <property type="match status" value="1"/>
</dbReference>
<keyword evidence="3" id="KW-1185">Reference proteome</keyword>
<comment type="caution">
    <text evidence="2">The sequence shown here is derived from an EMBL/GenBank/DDBJ whole genome shotgun (WGS) entry which is preliminary data.</text>
</comment>
<accession>A0ABV6J1B6</accession>
<evidence type="ECO:0000313" key="3">
    <source>
        <dbReference type="Proteomes" id="UP001589789"/>
    </source>
</evidence>
<feature type="domain" description="Glycosyl transferase family 1" evidence="1">
    <location>
        <begin position="216"/>
        <end position="377"/>
    </location>
</feature>
<dbReference type="GO" id="GO:0016757">
    <property type="term" value="F:glycosyltransferase activity"/>
    <property type="evidence" value="ECO:0007669"/>
    <property type="project" value="UniProtKB-KW"/>
</dbReference>
<dbReference type="Proteomes" id="UP001589789">
    <property type="component" value="Unassembled WGS sequence"/>
</dbReference>
<dbReference type="RefSeq" id="WP_377057220.1">
    <property type="nucleotide sequence ID" value="NZ_JBHLVZ010000118.1"/>
</dbReference>
<keyword evidence="2" id="KW-0808">Transferase</keyword>
<dbReference type="SUPFAM" id="SSF53756">
    <property type="entry name" value="UDP-Glycosyltransferase/glycogen phosphorylase"/>
    <property type="match status" value="1"/>
</dbReference>
<dbReference type="CDD" id="cd03801">
    <property type="entry name" value="GT4_PimA-like"/>
    <property type="match status" value="1"/>
</dbReference>
<dbReference type="InterPro" id="IPR001296">
    <property type="entry name" value="Glyco_trans_1"/>
</dbReference>
<evidence type="ECO:0000313" key="2">
    <source>
        <dbReference type="EMBL" id="MFC0389671.1"/>
    </source>
</evidence>
<protein>
    <submittedName>
        <fullName evidence="2">Glycosyltransferase family 4 protein</fullName>
        <ecNumber evidence="2">2.4.-.-</ecNumber>
    </submittedName>
</protein>
<dbReference type="Pfam" id="PF00534">
    <property type="entry name" value="Glycos_transf_1"/>
    <property type="match status" value="1"/>
</dbReference>
<organism evidence="2 3">
    <name type="scientific">Muricoccus vinaceus</name>
    <dbReference type="NCBI Taxonomy" id="424704"/>
    <lineage>
        <taxon>Bacteria</taxon>
        <taxon>Pseudomonadati</taxon>
        <taxon>Pseudomonadota</taxon>
        <taxon>Alphaproteobacteria</taxon>
        <taxon>Acetobacterales</taxon>
        <taxon>Roseomonadaceae</taxon>
        <taxon>Muricoccus</taxon>
    </lineage>
</organism>
<dbReference type="EMBL" id="JBHLVZ010000118">
    <property type="protein sequence ID" value="MFC0389671.1"/>
    <property type="molecule type" value="Genomic_DNA"/>
</dbReference>
<proteinExistence type="predicted"/>
<reference evidence="2 3" key="1">
    <citation type="submission" date="2024-09" db="EMBL/GenBank/DDBJ databases">
        <authorList>
            <person name="Sun Q."/>
            <person name="Mori K."/>
        </authorList>
    </citation>
    <scope>NUCLEOTIDE SEQUENCE [LARGE SCALE GENOMIC DNA]</scope>
    <source>
        <strain evidence="2 3">CCM 7468</strain>
    </source>
</reference>
<keyword evidence="2" id="KW-0328">Glycosyltransferase</keyword>
<evidence type="ECO:0000259" key="1">
    <source>
        <dbReference type="Pfam" id="PF00534"/>
    </source>
</evidence>
<name>A0ABV6J1B6_9PROT</name>
<dbReference type="EC" id="2.4.-.-" evidence="2"/>
<dbReference type="PANTHER" id="PTHR12526">
    <property type="entry name" value="GLYCOSYLTRANSFERASE"/>
    <property type="match status" value="1"/>
</dbReference>
<sequence>MGKKIAWLTPLGPNSDIGAHSLCIVEAMHRRAADFGCEVYLFVQPNGATYCSEAPQFTLDDSFNSDLLSLFDVSVLNIGNNQENHLAINTIALQRGGIVAVHDVVMQHYLAWTIFESARRPDRYVDIMARYYGNRAMELLEVSRITMRDQLTRYAPWDTPHAFTFPLIEPFLEKAQAIIVHSQFASDIVSAITDRPQLRLFLPSDKKAAPLRKPVSSEERVSFSSLGHIGAAKHLHFCIEAFRNSPLLRQKATLSIVGGANDRDYIEYLQMLVRDDNLSEWVFFEFNVTEERLFEVKAATDVFVNIRFPNTESASGSLAEQMACGAPVIVFDSGCYRELPDDAVLKIRDLSSSDALRRAMEALVEDPAMRERIGSAALRHGRERTADAYARKVLEFATSPAFDRATRPAEGLTRYPGMGWTRQAMSKMGPPRHVAPWFARPAGGLHFAALSGLDPVNLIRYLALAVFQNSLPRHGIGRASLMLAGQARHRISLCFGRVAFFCRVAQGPGALRPMDLEVGIDALALAVIEAVQRPVFIDLCYRCFLGRLPFEGEVERYVQNSTHARPGDIVREFVLSDEAQQRGLSRDVLAEFLWLAEEINAVQPSRVGQGLLLRTEDETTIGDLHAKGVFIEGWHDLEVEGIWSAARRAAVGFSVEAGPRRFVRIGARLAGVEWTGPQVAAFNINGEDVLRHPVSSGERFAVALPLTDCEGGDMLLTITLERTVKPADFIPDGDRRDLGIFLYELVLVKD</sequence>
<gene>
    <name evidence="2" type="ORF">ACFFIC_29625</name>
</gene>